<reference evidence="1" key="1">
    <citation type="submission" date="2020-08" db="EMBL/GenBank/DDBJ databases">
        <title>Multicomponent nature underlies the extraordinary mechanical properties of spider dragline silk.</title>
        <authorList>
            <person name="Kono N."/>
            <person name="Nakamura H."/>
            <person name="Mori M."/>
            <person name="Yoshida Y."/>
            <person name="Ohtoshi R."/>
            <person name="Malay A.D."/>
            <person name="Moran D.A.P."/>
            <person name="Tomita M."/>
            <person name="Numata K."/>
            <person name="Arakawa K."/>
        </authorList>
    </citation>
    <scope>NUCLEOTIDE SEQUENCE</scope>
</reference>
<protein>
    <submittedName>
        <fullName evidence="1">Uncharacterized protein</fullName>
    </submittedName>
</protein>
<sequence>MTAYFYFNDLAKEGSNDPIDSSDLLTYNEIYSKVKTDNNRTWKTPPSHDWYRQNGPGAALELKGDRKLQTAITRLIRGLTRGLKFIQGQKTFPVCLKYNVHQASSEYLLSCVGLEKNFILENPTMVYEWSSGLGIALFWDKWNK</sequence>
<keyword evidence="2" id="KW-1185">Reference proteome</keyword>
<dbReference type="Proteomes" id="UP000886998">
    <property type="component" value="Unassembled WGS sequence"/>
</dbReference>
<evidence type="ECO:0000313" key="2">
    <source>
        <dbReference type="Proteomes" id="UP000886998"/>
    </source>
</evidence>
<dbReference type="EMBL" id="BMAV01012836">
    <property type="protein sequence ID" value="GFY59826.1"/>
    <property type="molecule type" value="Genomic_DNA"/>
</dbReference>
<proteinExistence type="predicted"/>
<gene>
    <name evidence="1" type="primary">AVEN_152992_1</name>
    <name evidence="1" type="ORF">TNIN_353081</name>
</gene>
<accession>A0A8X6XUZ5</accession>
<dbReference type="AlphaFoldDB" id="A0A8X6XUZ5"/>
<evidence type="ECO:0000313" key="1">
    <source>
        <dbReference type="EMBL" id="GFY59826.1"/>
    </source>
</evidence>
<dbReference type="OrthoDB" id="6449400at2759"/>
<name>A0A8X6XUZ5_9ARAC</name>
<comment type="caution">
    <text evidence="1">The sequence shown here is derived from an EMBL/GenBank/DDBJ whole genome shotgun (WGS) entry which is preliminary data.</text>
</comment>
<organism evidence="1 2">
    <name type="scientific">Trichonephila inaurata madagascariensis</name>
    <dbReference type="NCBI Taxonomy" id="2747483"/>
    <lineage>
        <taxon>Eukaryota</taxon>
        <taxon>Metazoa</taxon>
        <taxon>Ecdysozoa</taxon>
        <taxon>Arthropoda</taxon>
        <taxon>Chelicerata</taxon>
        <taxon>Arachnida</taxon>
        <taxon>Araneae</taxon>
        <taxon>Araneomorphae</taxon>
        <taxon>Entelegynae</taxon>
        <taxon>Araneoidea</taxon>
        <taxon>Nephilidae</taxon>
        <taxon>Trichonephila</taxon>
        <taxon>Trichonephila inaurata</taxon>
    </lineage>
</organism>